<dbReference type="InterPro" id="IPR006076">
    <property type="entry name" value="FAD-dep_OxRdtase"/>
</dbReference>
<dbReference type="PANTHER" id="PTHR11985">
    <property type="entry name" value="GLYCEROL-3-PHOSPHATE DEHYDROGENASE"/>
    <property type="match status" value="1"/>
</dbReference>
<dbReference type="AlphaFoldDB" id="A0A160SYV7"/>
<evidence type="ECO:0000256" key="4">
    <source>
        <dbReference type="ARBA" id="ARBA00022798"/>
    </source>
</evidence>
<dbReference type="Gene3D" id="1.10.8.870">
    <property type="entry name" value="Alpha-glycerophosphate oxidase, cap domain"/>
    <property type="match status" value="1"/>
</dbReference>
<dbReference type="EC" id="1.1.5.3" evidence="10"/>
<keyword evidence="4" id="KW-0319">Glycerol metabolism</keyword>
<proteinExistence type="inferred from homology"/>
<sequence length="611" mass="66718">MERDSMTIWNAAYREATWNGLSAEPWDILIVGGGITGAGILREAARLNFRTLLVEQRDFAWGTSSRSSKLVHGGLRYLKTGQVGLTRASVQGREQLLAEGAGLVDPLGFLLAQYENDGASAGRLVYGAGLTVYDLLALQWSHRYYSPQDFQMMAPYISPTGLRGGFHYQDAQTDDARLVLRVLREAADDGGVALSYVRAETMRFADTAVDGGAPVGLWLRDTLTDRRAEVRAGVIINATGAWADTLRLQVGQESRIRPLRGSHLIFPAWRFPVAQAVSFMHPIDGRPVFAFPWEGVTLVGTTDVDCPPPLDQDPGITADEVAYLMAAVTGHFPALDLTLDDVVATFAGIRPVIGSGKADPSDESRDHVIWDENGLLTVTGGKLTTFRQIARQALEQVCARLDGVGGESGESRLARLHDDTPMFTPLDDAATLPATMPAETRRRLLGHYGARVAELAAVAQPGEWDQIPGTPAVWAELRWAARAEAVVHLDDLLLRRVRVGLWLPGGGVDLLPRVRAIVQPELGWDDERWAAESAAYLGLVAAAYGLPDRATIPDWRAMLSRSREARAVAVVVRRERRLSAGRRAGLALALVLLLVVFWRLIRHRETGEGVE</sequence>
<dbReference type="PRINTS" id="PR01001">
    <property type="entry name" value="FADG3PDH"/>
</dbReference>
<protein>
    <submittedName>
        <fullName evidence="10">Glycerol-3-phosphate dehydrogenase</fullName>
        <ecNumber evidence="10">1.1.5.3</ecNumber>
    </submittedName>
</protein>
<gene>
    <name evidence="10" type="primary">glpD</name>
    <name evidence="10" type="ORF">CFX0092_A0823</name>
</gene>
<evidence type="ECO:0000259" key="8">
    <source>
        <dbReference type="Pfam" id="PF01266"/>
    </source>
</evidence>
<evidence type="ECO:0000256" key="6">
    <source>
        <dbReference type="ARBA" id="ARBA00023002"/>
    </source>
</evidence>
<dbReference type="SUPFAM" id="SSF51905">
    <property type="entry name" value="FAD/NAD(P)-binding domain"/>
    <property type="match status" value="1"/>
</dbReference>
<dbReference type="GO" id="GO:0004368">
    <property type="term" value="F:glycerol-3-phosphate dehydrogenase (quinone) activity"/>
    <property type="evidence" value="ECO:0007669"/>
    <property type="project" value="UniProtKB-EC"/>
</dbReference>
<feature type="domain" description="FAD dependent oxidoreductase" evidence="8">
    <location>
        <begin position="27"/>
        <end position="385"/>
    </location>
</feature>
<dbReference type="GO" id="GO:0046168">
    <property type="term" value="P:glycerol-3-phosphate catabolic process"/>
    <property type="evidence" value="ECO:0007669"/>
    <property type="project" value="TreeGrafter"/>
</dbReference>
<keyword evidence="7" id="KW-1133">Transmembrane helix</keyword>
<reference evidence="10" key="1">
    <citation type="submission" date="2016-01" db="EMBL/GenBank/DDBJ databases">
        <authorList>
            <person name="Mcilroy J.S."/>
            <person name="Karst M S."/>
            <person name="Albertsen M."/>
        </authorList>
    </citation>
    <scope>NUCLEOTIDE SEQUENCE</scope>
    <source>
        <strain evidence="10">Cfx-K</strain>
    </source>
</reference>
<keyword evidence="7" id="KW-0472">Membrane</keyword>
<evidence type="ECO:0000313" key="11">
    <source>
        <dbReference type="Proteomes" id="UP000215027"/>
    </source>
</evidence>
<comment type="similarity">
    <text evidence="2">Belongs to the FAD-dependent glycerol-3-phosphate dehydrogenase family.</text>
</comment>
<dbReference type="KEGG" id="pbf:CFX0092_A0823"/>
<dbReference type="InterPro" id="IPR038299">
    <property type="entry name" value="DAO_C_sf"/>
</dbReference>
<feature type="transmembrane region" description="Helical" evidence="7">
    <location>
        <begin position="584"/>
        <end position="601"/>
    </location>
</feature>
<evidence type="ECO:0000259" key="9">
    <source>
        <dbReference type="Pfam" id="PF16901"/>
    </source>
</evidence>
<organism evidence="10 11">
    <name type="scientific">Candidatus Promineifilum breve</name>
    <dbReference type="NCBI Taxonomy" id="1806508"/>
    <lineage>
        <taxon>Bacteria</taxon>
        <taxon>Bacillati</taxon>
        <taxon>Chloroflexota</taxon>
        <taxon>Ardenticatenia</taxon>
        <taxon>Candidatus Promineifilales</taxon>
        <taxon>Candidatus Promineifilaceae</taxon>
        <taxon>Candidatus Promineifilum</taxon>
    </lineage>
</organism>
<accession>A0A160SYV7</accession>
<evidence type="ECO:0000313" key="10">
    <source>
        <dbReference type="EMBL" id="CUS02701.2"/>
    </source>
</evidence>
<comment type="cofactor">
    <cofactor evidence="1">
        <name>FAD</name>
        <dbReference type="ChEBI" id="CHEBI:57692"/>
    </cofactor>
</comment>
<evidence type="ECO:0000256" key="5">
    <source>
        <dbReference type="ARBA" id="ARBA00022827"/>
    </source>
</evidence>
<dbReference type="InterPro" id="IPR000447">
    <property type="entry name" value="G3P_DH_FAD-dep"/>
</dbReference>
<dbReference type="Pfam" id="PF01266">
    <property type="entry name" value="DAO"/>
    <property type="match status" value="1"/>
</dbReference>
<name>A0A160SYV7_9CHLR</name>
<dbReference type="Proteomes" id="UP000215027">
    <property type="component" value="Chromosome I"/>
</dbReference>
<dbReference type="Gene3D" id="3.50.50.60">
    <property type="entry name" value="FAD/NAD(P)-binding domain"/>
    <property type="match status" value="1"/>
</dbReference>
<dbReference type="Gene3D" id="3.30.9.10">
    <property type="entry name" value="D-Amino Acid Oxidase, subunit A, domain 2"/>
    <property type="match status" value="1"/>
</dbReference>
<evidence type="ECO:0000256" key="1">
    <source>
        <dbReference type="ARBA" id="ARBA00001974"/>
    </source>
</evidence>
<dbReference type="EMBL" id="LN890655">
    <property type="protein sequence ID" value="CUS02701.2"/>
    <property type="molecule type" value="Genomic_DNA"/>
</dbReference>
<keyword evidence="7" id="KW-0812">Transmembrane</keyword>
<keyword evidence="11" id="KW-1185">Reference proteome</keyword>
<keyword evidence="3" id="KW-0285">Flavoprotein</keyword>
<keyword evidence="5" id="KW-0274">FAD</keyword>
<dbReference type="InterPro" id="IPR036188">
    <property type="entry name" value="FAD/NAD-bd_sf"/>
</dbReference>
<evidence type="ECO:0000256" key="2">
    <source>
        <dbReference type="ARBA" id="ARBA00007330"/>
    </source>
</evidence>
<dbReference type="GO" id="GO:0006071">
    <property type="term" value="P:glycerol metabolic process"/>
    <property type="evidence" value="ECO:0007669"/>
    <property type="project" value="UniProtKB-KW"/>
</dbReference>
<feature type="domain" description="Alpha-glycerophosphate oxidase C-terminal" evidence="9">
    <location>
        <begin position="416"/>
        <end position="528"/>
    </location>
</feature>
<keyword evidence="6 10" id="KW-0560">Oxidoreductase</keyword>
<evidence type="ECO:0000256" key="7">
    <source>
        <dbReference type="SAM" id="Phobius"/>
    </source>
</evidence>
<dbReference type="PANTHER" id="PTHR11985:SF35">
    <property type="entry name" value="ANAEROBIC GLYCEROL-3-PHOSPHATE DEHYDROGENASE SUBUNIT A"/>
    <property type="match status" value="1"/>
</dbReference>
<evidence type="ECO:0000256" key="3">
    <source>
        <dbReference type="ARBA" id="ARBA00022630"/>
    </source>
</evidence>
<dbReference type="InterPro" id="IPR031656">
    <property type="entry name" value="DAO_C"/>
</dbReference>
<dbReference type="Pfam" id="PF16901">
    <property type="entry name" value="DAO_C"/>
    <property type="match status" value="1"/>
</dbReference>